<name>A0A4Q1BZH8_9BACT</name>
<dbReference type="CDD" id="cd01834">
    <property type="entry name" value="SGNH_hydrolase_like_2"/>
    <property type="match status" value="1"/>
</dbReference>
<dbReference type="InterPro" id="IPR051532">
    <property type="entry name" value="Ester_Hydrolysis_Enzymes"/>
</dbReference>
<feature type="signal peptide" evidence="1">
    <location>
        <begin position="1"/>
        <end position="24"/>
    </location>
</feature>
<protein>
    <submittedName>
        <fullName evidence="3">G-D-S-L family lipolytic protein</fullName>
    </submittedName>
</protein>
<dbReference type="Proteomes" id="UP000289455">
    <property type="component" value="Unassembled WGS sequence"/>
</dbReference>
<dbReference type="PANTHER" id="PTHR30383:SF5">
    <property type="entry name" value="SGNH HYDROLASE-TYPE ESTERASE DOMAIN-CONTAINING PROTEIN"/>
    <property type="match status" value="1"/>
</dbReference>
<dbReference type="GO" id="GO:0004622">
    <property type="term" value="F:phosphatidylcholine lysophospholipase activity"/>
    <property type="evidence" value="ECO:0007669"/>
    <property type="project" value="TreeGrafter"/>
</dbReference>
<accession>A0A4Q1BZH8</accession>
<keyword evidence="4" id="KW-1185">Reference proteome</keyword>
<proteinExistence type="predicted"/>
<gene>
    <name evidence="3" type="ORF">ESB04_08300</name>
</gene>
<dbReference type="InterPro" id="IPR013830">
    <property type="entry name" value="SGNH_hydro"/>
</dbReference>
<sequence length="310" mass="35188">MRLYSLRFLSVSLLLLASVISTQAQIFDASVKRVLFLGNSITYAAGYVQAIEAYHKAHFPEHKIEFINAGLPSETVSGLSEEGHADGRFPRPDLHERLDRVLFQTQADVVFASYGMNDGIYLPLDSARFKKFKEGVEWLHAQIEARGSKIIHITPSPYDETKGKKLGYAQVLDQYSNWLLQHSNWEVIDVHFPMKNYQIEQQKTDPQFALANDGVHPGELGHWLMAQQILHYLGQKDILSAHSIIETLPKSIKNPTAYVQLIAKRHNLMKDAWLTSIGHKRPEMKKGLPLLEALQLSVEIDQQIDSLRVP</sequence>
<feature type="domain" description="SGNH hydrolase-type esterase" evidence="2">
    <location>
        <begin position="36"/>
        <end position="223"/>
    </location>
</feature>
<evidence type="ECO:0000313" key="4">
    <source>
        <dbReference type="Proteomes" id="UP000289455"/>
    </source>
</evidence>
<evidence type="ECO:0000256" key="1">
    <source>
        <dbReference type="SAM" id="SignalP"/>
    </source>
</evidence>
<evidence type="ECO:0000313" key="3">
    <source>
        <dbReference type="EMBL" id="RXK48943.1"/>
    </source>
</evidence>
<dbReference type="PANTHER" id="PTHR30383">
    <property type="entry name" value="THIOESTERASE 1/PROTEASE 1/LYSOPHOSPHOLIPASE L1"/>
    <property type="match status" value="1"/>
</dbReference>
<dbReference type="OrthoDB" id="9774205at2"/>
<evidence type="ECO:0000259" key="2">
    <source>
        <dbReference type="Pfam" id="PF13472"/>
    </source>
</evidence>
<dbReference type="Pfam" id="PF13472">
    <property type="entry name" value="Lipase_GDSL_2"/>
    <property type="match status" value="1"/>
</dbReference>
<feature type="chain" id="PRO_5020563380" evidence="1">
    <location>
        <begin position="25"/>
        <end position="310"/>
    </location>
</feature>
<dbReference type="EMBL" id="SDHY01000004">
    <property type="protein sequence ID" value="RXK48943.1"/>
    <property type="molecule type" value="Genomic_DNA"/>
</dbReference>
<reference evidence="3 4" key="1">
    <citation type="submission" date="2019-01" db="EMBL/GenBank/DDBJ databases">
        <title>Cytophagaceae bacterium strain CAR-16.</title>
        <authorList>
            <person name="Chen W.-M."/>
        </authorList>
    </citation>
    <scope>NUCLEOTIDE SEQUENCE [LARGE SCALE GENOMIC DNA]</scope>
    <source>
        <strain evidence="3 4">CAR-16</strain>
    </source>
</reference>
<dbReference type="SUPFAM" id="SSF52266">
    <property type="entry name" value="SGNH hydrolase"/>
    <property type="match status" value="1"/>
</dbReference>
<comment type="caution">
    <text evidence="3">The sequence shown here is derived from an EMBL/GenBank/DDBJ whole genome shotgun (WGS) entry which is preliminary data.</text>
</comment>
<dbReference type="AlphaFoldDB" id="A0A4Q1BZH8"/>
<dbReference type="Gene3D" id="3.40.50.1110">
    <property type="entry name" value="SGNH hydrolase"/>
    <property type="match status" value="1"/>
</dbReference>
<organism evidence="3 4">
    <name type="scientific">Aquirufa rosea</name>
    <dbReference type="NCBI Taxonomy" id="2509241"/>
    <lineage>
        <taxon>Bacteria</taxon>
        <taxon>Pseudomonadati</taxon>
        <taxon>Bacteroidota</taxon>
        <taxon>Cytophagia</taxon>
        <taxon>Cytophagales</taxon>
        <taxon>Flectobacillaceae</taxon>
        <taxon>Aquirufa</taxon>
    </lineage>
</organism>
<dbReference type="InterPro" id="IPR036514">
    <property type="entry name" value="SGNH_hydro_sf"/>
</dbReference>
<keyword evidence="1" id="KW-0732">Signal</keyword>
<dbReference type="RefSeq" id="WP_129027267.1">
    <property type="nucleotide sequence ID" value="NZ_SDHY01000004.1"/>
</dbReference>